<keyword evidence="3" id="KW-0808">Transferase</keyword>
<dbReference type="PROSITE" id="PS00105">
    <property type="entry name" value="AA_TRANSFER_CLASS_1"/>
    <property type="match status" value="1"/>
</dbReference>
<keyword evidence="3" id="KW-0032">Aminotransferase</keyword>
<evidence type="ECO:0000256" key="1">
    <source>
        <dbReference type="ARBA" id="ARBA00001933"/>
    </source>
</evidence>
<dbReference type="PANTHER" id="PTHR42885:SF1">
    <property type="entry name" value="THREONINE-PHOSPHATE DECARBOXYLASE"/>
    <property type="match status" value="1"/>
</dbReference>
<dbReference type="Gene3D" id="3.90.1150.10">
    <property type="entry name" value="Aspartate Aminotransferase, domain 1"/>
    <property type="match status" value="1"/>
</dbReference>
<dbReference type="InterPro" id="IPR015424">
    <property type="entry name" value="PyrdxlP-dep_Trfase"/>
</dbReference>
<comment type="similarity">
    <text evidence="3">Belongs to the class-I pyridoxal-phosphate-dependent aminotransferase family.</text>
</comment>
<evidence type="ECO:0000256" key="3">
    <source>
        <dbReference type="RuleBase" id="RU000481"/>
    </source>
</evidence>
<name>A0A391P2P5_9FIRM</name>
<dbReference type="RefSeq" id="WP_119298974.1">
    <property type="nucleotide sequence ID" value="NZ_BHGK01000001.1"/>
</dbReference>
<keyword evidence="2" id="KW-0663">Pyridoxal phosphate</keyword>
<dbReference type="GO" id="GO:0030170">
    <property type="term" value="F:pyridoxal phosphate binding"/>
    <property type="evidence" value="ECO:0007669"/>
    <property type="project" value="InterPro"/>
</dbReference>
<dbReference type="AlphaFoldDB" id="A0A391P2P5"/>
<protein>
    <recommendedName>
        <fullName evidence="3">Aminotransferase</fullName>
        <ecNumber evidence="3">2.6.1.-</ecNumber>
    </recommendedName>
</protein>
<accession>A0A391P2P5</accession>
<feature type="domain" description="Aminotransferase class I/classII large" evidence="4">
    <location>
        <begin position="26"/>
        <end position="360"/>
    </location>
</feature>
<dbReference type="InterPro" id="IPR004839">
    <property type="entry name" value="Aminotransferase_I/II_large"/>
</dbReference>
<dbReference type="EC" id="2.6.1.-" evidence="3"/>
<comment type="cofactor">
    <cofactor evidence="1 3">
        <name>pyridoxal 5'-phosphate</name>
        <dbReference type="ChEBI" id="CHEBI:597326"/>
    </cofactor>
</comment>
<reference evidence="6" key="1">
    <citation type="submission" date="2018-09" db="EMBL/GenBank/DDBJ databases">
        <title>Draft Genome Sequence of Mediterraneibacter sp. KCTC 15684.</title>
        <authorList>
            <person name="Kim J.S."/>
            <person name="Han K.I."/>
            <person name="Suh M.K."/>
            <person name="Lee K.C."/>
            <person name="Eom M.K."/>
            <person name="Lee J.H."/>
            <person name="Park S.H."/>
            <person name="Kang S.W."/>
            <person name="Park J.E."/>
            <person name="Oh B.S."/>
            <person name="Yu S.Y."/>
            <person name="Choi S.H."/>
            <person name="Lee D.H."/>
            <person name="Yoon H."/>
            <person name="Kim B."/>
            <person name="Yang S.J."/>
            <person name="Lee J.S."/>
        </authorList>
    </citation>
    <scope>NUCLEOTIDE SEQUENCE [LARGE SCALE GENOMIC DNA]</scope>
    <source>
        <strain evidence="6">KCTC 15684</strain>
    </source>
</reference>
<dbReference type="PANTHER" id="PTHR42885">
    <property type="entry name" value="HISTIDINOL-PHOSPHATE AMINOTRANSFERASE-RELATED"/>
    <property type="match status" value="1"/>
</dbReference>
<comment type="caution">
    <text evidence="5">The sequence shown here is derived from an EMBL/GenBank/DDBJ whole genome shotgun (WGS) entry which is preliminary data.</text>
</comment>
<dbReference type="GO" id="GO:0008483">
    <property type="term" value="F:transaminase activity"/>
    <property type="evidence" value="ECO:0007669"/>
    <property type="project" value="UniProtKB-KW"/>
</dbReference>
<dbReference type="InterPro" id="IPR004838">
    <property type="entry name" value="NHTrfase_class1_PyrdxlP-BS"/>
</dbReference>
<evidence type="ECO:0000256" key="2">
    <source>
        <dbReference type="ARBA" id="ARBA00022898"/>
    </source>
</evidence>
<evidence type="ECO:0000313" key="5">
    <source>
        <dbReference type="EMBL" id="GCA68334.1"/>
    </source>
</evidence>
<organism evidence="5 6">
    <name type="scientific">Mediterraneibacter butyricigenes</name>
    <dbReference type="NCBI Taxonomy" id="2316025"/>
    <lineage>
        <taxon>Bacteria</taxon>
        <taxon>Bacillati</taxon>
        <taxon>Bacillota</taxon>
        <taxon>Clostridia</taxon>
        <taxon>Lachnospirales</taxon>
        <taxon>Lachnospiraceae</taxon>
        <taxon>Mediterraneibacter</taxon>
    </lineage>
</organism>
<dbReference type="Proteomes" id="UP000265643">
    <property type="component" value="Unassembled WGS sequence"/>
</dbReference>
<dbReference type="CDD" id="cd00609">
    <property type="entry name" value="AAT_like"/>
    <property type="match status" value="1"/>
</dbReference>
<dbReference type="Pfam" id="PF00155">
    <property type="entry name" value="Aminotran_1_2"/>
    <property type="match status" value="1"/>
</dbReference>
<keyword evidence="6" id="KW-1185">Reference proteome</keyword>
<dbReference type="SUPFAM" id="SSF53383">
    <property type="entry name" value="PLP-dependent transferases"/>
    <property type="match status" value="1"/>
</dbReference>
<dbReference type="InterPro" id="IPR015422">
    <property type="entry name" value="PyrdxlP-dep_Trfase_small"/>
</dbReference>
<evidence type="ECO:0000259" key="4">
    <source>
        <dbReference type="Pfam" id="PF00155"/>
    </source>
</evidence>
<dbReference type="InterPro" id="IPR015421">
    <property type="entry name" value="PyrdxlP-dep_Trfase_major"/>
</dbReference>
<gene>
    <name evidence="5" type="ORF">KGMB01110_27700</name>
</gene>
<dbReference type="Gene3D" id="3.40.640.10">
    <property type="entry name" value="Type I PLP-dependent aspartate aminotransferase-like (Major domain)"/>
    <property type="match status" value="1"/>
</dbReference>
<evidence type="ECO:0000313" key="6">
    <source>
        <dbReference type="Proteomes" id="UP000265643"/>
    </source>
</evidence>
<proteinExistence type="inferred from homology"/>
<sequence>MNTKPEFHGSDLEKVSEYYHVPLESIVNFGSNVNPLGLSATVKEQLISNLDLACSTYPDRDYKSLRSAIAAYCNVPMEHIVVGNGSTEMISLVIEQVYPKKAMLLGPTYSEYSRELSLTDASQEEYHLKASNYFQLDLADFFQALDQSFDMLILCNPNNPTSSALKVQELVSILEYCQKQNIFVMIDETYVEFAPDISSISAVSLTDQFQNLMVLRGVSKFYAAPGLRLGYGISGNPELLFKLSVLQNPWSLNHVGALAGEFFFSDKDYIKKTRDLIHSERIRIRKETEHIEGLKVYDAYANFFLMELTRPTDHSGDLFEFCIRRGLMIRDCSSFKSLNGEFFRFCILNPEDNNRLLQAIKDYLSRSASPQ</sequence>
<dbReference type="EMBL" id="BHGK01000001">
    <property type="protein sequence ID" value="GCA68334.1"/>
    <property type="molecule type" value="Genomic_DNA"/>
</dbReference>